<dbReference type="Gene3D" id="3.20.20.70">
    <property type="entry name" value="Aldolase class I"/>
    <property type="match status" value="1"/>
</dbReference>
<evidence type="ECO:0000259" key="1">
    <source>
        <dbReference type="PROSITE" id="PS50991"/>
    </source>
</evidence>
<dbReference type="STRING" id="1073423.SAMN04488700_0610"/>
<dbReference type="NCBIfam" id="NF008985">
    <property type="entry name" value="PRK12331.1"/>
    <property type="match status" value="1"/>
</dbReference>
<protein>
    <submittedName>
        <fullName evidence="2">Oxaloacetate decarboxylase, alpha subunit</fullName>
    </submittedName>
</protein>
<dbReference type="SUPFAM" id="SSF51569">
    <property type="entry name" value="Aldolase"/>
    <property type="match status" value="1"/>
</dbReference>
<dbReference type="Pfam" id="PF00682">
    <property type="entry name" value="HMGL-like"/>
    <property type="match status" value="1"/>
</dbReference>
<dbReference type="GO" id="GO:0005737">
    <property type="term" value="C:cytoplasm"/>
    <property type="evidence" value="ECO:0007669"/>
    <property type="project" value="TreeGrafter"/>
</dbReference>
<dbReference type="EMBL" id="FXBJ01000002">
    <property type="protein sequence ID" value="SMH27324.1"/>
    <property type="molecule type" value="Genomic_DNA"/>
</dbReference>
<reference evidence="2 3" key="1">
    <citation type="submission" date="2017-04" db="EMBL/GenBank/DDBJ databases">
        <authorList>
            <person name="Afonso C.L."/>
            <person name="Miller P.J."/>
            <person name="Scott M.A."/>
            <person name="Spackman E."/>
            <person name="Goraichik I."/>
            <person name="Dimitrov K.M."/>
            <person name="Suarez D.L."/>
            <person name="Swayne D.E."/>
        </authorList>
    </citation>
    <scope>NUCLEOTIDE SEQUENCE [LARGE SCALE GENOMIC DNA]</scope>
    <source>
        <strain evidence="2 3">LMG26642</strain>
    </source>
</reference>
<dbReference type="CDD" id="cd07937">
    <property type="entry name" value="DRE_TIM_PC_TC_5S"/>
    <property type="match status" value="1"/>
</dbReference>
<accession>A0A1X7MRT1</accession>
<dbReference type="RefSeq" id="WP_085558891.1">
    <property type="nucleotide sequence ID" value="NZ_FOAH01000030.1"/>
</dbReference>
<dbReference type="OrthoDB" id="9807469at2"/>
<dbReference type="AlphaFoldDB" id="A0A1X7MRT1"/>
<dbReference type="Proteomes" id="UP000193435">
    <property type="component" value="Unassembled WGS sequence"/>
</dbReference>
<dbReference type="GO" id="GO:0006094">
    <property type="term" value="P:gluconeogenesis"/>
    <property type="evidence" value="ECO:0007669"/>
    <property type="project" value="TreeGrafter"/>
</dbReference>
<dbReference type="Pfam" id="PF02436">
    <property type="entry name" value="PYC_OADA"/>
    <property type="match status" value="1"/>
</dbReference>
<dbReference type="NCBIfam" id="NF006761">
    <property type="entry name" value="PRK09282.1"/>
    <property type="match status" value="1"/>
</dbReference>
<dbReference type="PROSITE" id="PS50991">
    <property type="entry name" value="PYR_CT"/>
    <property type="match status" value="1"/>
</dbReference>
<proteinExistence type="predicted"/>
<sequence length="465" mass="52667">MNKKKEVKFTETVLRDGHQSLMATRMKTEDMLPILEKMDEAGYYAIECWGGATFDASIRFLNEDPWERLREIKKRVTHTPLQMLLRGQNLLGYRHYADDIVDKFIEKTIENGIDIIRVFDALNDSRNMEACINAIKKHGGHAQLTICYTISPVHTVHYYQDLTKRLVELGADSICIKDMAGILTPYVVKELIPALKQVTSLPIEIHTHATSGVSEMTYLTAIEVEADIIDTAISPFSGGTSQPATESLSIVLTELGYDTHLNKEVLEEIADYFKPIKDHYLKEMILDPKMMTADPKALLYQVPGGMLSNLYSQLKQANAKERYEEVLREVPKVREDLGFPPLVTPMSQMIGTQAVFNVLSGERYKIIPNEIKDYVRGLYGTPPAPISESMRLLIIGKEEVITGRPADLLEPEFEKQKKEISSLAKTDEDVLIYAMFPQLGETFLKNKYQSKKVSVKEVIRINASM</sequence>
<evidence type="ECO:0000313" key="3">
    <source>
        <dbReference type="Proteomes" id="UP000193435"/>
    </source>
</evidence>
<organism evidence="2 3">
    <name type="scientific">Carnobacterium iners</name>
    <dbReference type="NCBI Taxonomy" id="1073423"/>
    <lineage>
        <taxon>Bacteria</taxon>
        <taxon>Bacillati</taxon>
        <taxon>Bacillota</taxon>
        <taxon>Bacilli</taxon>
        <taxon>Lactobacillales</taxon>
        <taxon>Carnobacteriaceae</taxon>
        <taxon>Carnobacterium</taxon>
    </lineage>
</organism>
<dbReference type="PANTHER" id="PTHR43778:SF2">
    <property type="entry name" value="PYRUVATE CARBOXYLASE, MITOCHONDRIAL"/>
    <property type="match status" value="1"/>
</dbReference>
<feature type="domain" description="Pyruvate carboxyltransferase" evidence="1">
    <location>
        <begin position="7"/>
        <end position="267"/>
    </location>
</feature>
<evidence type="ECO:0000313" key="2">
    <source>
        <dbReference type="EMBL" id="SMH27324.1"/>
    </source>
</evidence>
<dbReference type="InterPro" id="IPR003379">
    <property type="entry name" value="Carboxylase_cons_dom"/>
</dbReference>
<dbReference type="InterPro" id="IPR013785">
    <property type="entry name" value="Aldolase_TIM"/>
</dbReference>
<dbReference type="GO" id="GO:0004736">
    <property type="term" value="F:pyruvate carboxylase activity"/>
    <property type="evidence" value="ECO:0007669"/>
    <property type="project" value="TreeGrafter"/>
</dbReference>
<gene>
    <name evidence="2" type="ORF">SAMN04488700_0610</name>
</gene>
<dbReference type="InterPro" id="IPR000891">
    <property type="entry name" value="PYR_CT"/>
</dbReference>
<dbReference type="InterPro" id="IPR055268">
    <property type="entry name" value="PCB-like"/>
</dbReference>
<dbReference type="SUPFAM" id="SSF89000">
    <property type="entry name" value="post-HMGL domain-like"/>
    <property type="match status" value="1"/>
</dbReference>
<dbReference type="PANTHER" id="PTHR43778">
    <property type="entry name" value="PYRUVATE CARBOXYLASE"/>
    <property type="match status" value="1"/>
</dbReference>
<name>A0A1X7MRT1_9LACT</name>
<keyword evidence="3" id="KW-1185">Reference proteome</keyword>